<reference evidence="3" key="1">
    <citation type="submission" date="2017-11" db="EMBL/GenBank/DDBJ databases">
        <title>Phenotypic and genomic properties of facultatively anaerobic sulfur-reducing natronoarchaea from hypersaline soda lakes.</title>
        <authorList>
            <person name="Sorokin D.Y."/>
            <person name="Kublanov I.V."/>
            <person name="Roman P."/>
            <person name="Sinninghe Damste J.S."/>
            <person name="Golyshin P.N."/>
            <person name="Rojo D."/>
            <person name="Ciordia S."/>
            <person name="Mena M.D.C."/>
            <person name="Ferrer M."/>
            <person name="Messina E."/>
            <person name="Smedile F."/>
            <person name="La Spada G."/>
            <person name="La Cono V."/>
            <person name="Yakimov M.M."/>
        </authorList>
    </citation>
    <scope>NUCLEOTIDE SEQUENCE [LARGE SCALE GENOMIC DNA]</scope>
    <source>
        <strain evidence="3">AArc-Sl</strain>
    </source>
</reference>
<accession>A0A343THH5</accession>
<evidence type="ECO:0000313" key="3">
    <source>
        <dbReference type="Proteomes" id="UP000263012"/>
    </source>
</evidence>
<evidence type="ECO:0000256" key="1">
    <source>
        <dbReference type="SAM" id="MobiDB-lite"/>
    </source>
</evidence>
<evidence type="ECO:0000313" key="2">
    <source>
        <dbReference type="EMBL" id="AUX08547.1"/>
    </source>
</evidence>
<feature type="compositionally biased region" description="Polar residues" evidence="1">
    <location>
        <begin position="190"/>
        <end position="199"/>
    </location>
</feature>
<protein>
    <submittedName>
        <fullName evidence="2">Uncharacterized protein</fullName>
    </submittedName>
</protein>
<feature type="region of interest" description="Disordered" evidence="1">
    <location>
        <begin position="184"/>
        <end position="213"/>
    </location>
</feature>
<gene>
    <name evidence="2" type="ORF">AArcSl_0909</name>
</gene>
<organism evidence="2 3">
    <name type="scientific">Halalkaliarchaeum desulfuricum</name>
    <dbReference type="NCBI Taxonomy" id="2055893"/>
    <lineage>
        <taxon>Archaea</taxon>
        <taxon>Methanobacteriati</taxon>
        <taxon>Methanobacteriota</taxon>
        <taxon>Stenosarchaea group</taxon>
        <taxon>Halobacteria</taxon>
        <taxon>Halobacteriales</taxon>
        <taxon>Haloferacaceae</taxon>
        <taxon>Halalkaliarchaeum</taxon>
    </lineage>
</organism>
<sequence>MTGEPSPPAVFLSKPTTLFDGMGVPAPDIPEELLDGWRRIEKREEKPFRAGPISVRAHTVVYEDAERRERLREAIGPEVDTIWRFYFASRVRIRPRISSSVALTRIVESNATAAFREELRTRGFQSVERRDRRTLDVGGRIAPTFRFVAVVSAVSMAVASEAFLAVVPGDREYQLVGGAYPTSVIDGDSGDNNSGNTSDDTTEDSKSAIEAFLQPESDREELIRLIRTARGHPDR</sequence>
<dbReference type="Proteomes" id="UP000263012">
    <property type="component" value="Chromosome"/>
</dbReference>
<name>A0A343THH5_9EURY</name>
<proteinExistence type="predicted"/>
<dbReference type="Pfam" id="PF20127">
    <property type="entry name" value="DUF6517"/>
    <property type="match status" value="1"/>
</dbReference>
<dbReference type="EMBL" id="CP025066">
    <property type="protein sequence ID" value="AUX08547.1"/>
    <property type="molecule type" value="Genomic_DNA"/>
</dbReference>
<dbReference type="AlphaFoldDB" id="A0A343THH5"/>
<dbReference type="KEGG" id="hdf:AArcSl_0909"/>
<keyword evidence="3" id="KW-1185">Reference proteome</keyword>
<dbReference type="InterPro" id="IPR045396">
    <property type="entry name" value="DUF6517"/>
</dbReference>